<dbReference type="Proteomes" id="UP000001025">
    <property type="component" value="Chromosome"/>
</dbReference>
<protein>
    <submittedName>
        <fullName evidence="1">Uncharacterized protein</fullName>
    </submittedName>
</protein>
<dbReference type="AlphaFoldDB" id="Q7UY59"/>
<keyword evidence="2" id="KW-1185">Reference proteome</keyword>
<dbReference type="EnsemblBacteria" id="CAD71789">
    <property type="protein sequence ID" value="CAD71789"/>
    <property type="gene ID" value="RB862"/>
</dbReference>
<dbReference type="STRING" id="243090.RB862"/>
<dbReference type="KEGG" id="rba:RB862"/>
<dbReference type="InParanoid" id="Q7UY59"/>
<sequence length="56" mass="5795">MIGGGNGVVGVEIVRLHRTPSGRNGDSWRGKAQPIAHATSLGSTVTTGGLHLIRTF</sequence>
<organism evidence="1 2">
    <name type="scientific">Rhodopirellula baltica (strain DSM 10527 / NCIMB 13988 / SH1)</name>
    <dbReference type="NCBI Taxonomy" id="243090"/>
    <lineage>
        <taxon>Bacteria</taxon>
        <taxon>Pseudomonadati</taxon>
        <taxon>Planctomycetota</taxon>
        <taxon>Planctomycetia</taxon>
        <taxon>Pirellulales</taxon>
        <taxon>Pirellulaceae</taxon>
        <taxon>Rhodopirellula</taxon>
    </lineage>
</organism>
<proteinExistence type="predicted"/>
<evidence type="ECO:0000313" key="1">
    <source>
        <dbReference type="EMBL" id="CAD71789.1"/>
    </source>
</evidence>
<accession>Q7UY59</accession>
<dbReference type="HOGENOM" id="CLU_3011281_0_0_0"/>
<reference evidence="1 2" key="1">
    <citation type="journal article" date="2003" name="Proc. Natl. Acad. Sci. U.S.A.">
        <title>Complete genome sequence of the marine planctomycete Pirellula sp. strain 1.</title>
        <authorList>
            <person name="Gloeckner F.O."/>
            <person name="Kube M."/>
            <person name="Bauer M."/>
            <person name="Teeling H."/>
            <person name="Lombardot T."/>
            <person name="Ludwig W."/>
            <person name="Gade D."/>
            <person name="Beck A."/>
            <person name="Borzym K."/>
            <person name="Heitmann K."/>
            <person name="Rabus R."/>
            <person name="Schlesner H."/>
            <person name="Amann R."/>
            <person name="Reinhardt R."/>
        </authorList>
    </citation>
    <scope>NUCLEOTIDE SEQUENCE [LARGE SCALE GENOMIC DNA]</scope>
    <source>
        <strain evidence="2">DSM 10527 / NCIMB 13988 / SH1</strain>
    </source>
</reference>
<name>Q7UY59_RHOBA</name>
<dbReference type="EMBL" id="BX294134">
    <property type="protein sequence ID" value="CAD71789.1"/>
    <property type="molecule type" value="Genomic_DNA"/>
</dbReference>
<gene>
    <name evidence="1" type="ordered locus">RB862</name>
</gene>
<evidence type="ECO:0000313" key="2">
    <source>
        <dbReference type="Proteomes" id="UP000001025"/>
    </source>
</evidence>